<name>A0A8R1V255_PRIPA</name>
<accession>A0A8R1V255</accession>
<evidence type="ECO:0000259" key="7">
    <source>
        <dbReference type="Pfam" id="PF03828"/>
    </source>
</evidence>
<dbReference type="CDD" id="cd05402">
    <property type="entry name" value="NT_PAP_TUTase"/>
    <property type="match status" value="1"/>
</dbReference>
<dbReference type="GO" id="GO:1990817">
    <property type="term" value="F:poly(A) RNA polymerase activity"/>
    <property type="evidence" value="ECO:0000318"/>
    <property type="project" value="GO_Central"/>
</dbReference>
<reference evidence="10" key="1">
    <citation type="journal article" date="2008" name="Nat. Genet.">
        <title>The Pristionchus pacificus genome provides a unique perspective on nematode lifestyle and parasitism.</title>
        <authorList>
            <person name="Dieterich C."/>
            <person name="Clifton S.W."/>
            <person name="Schuster L.N."/>
            <person name="Chinwalla A."/>
            <person name="Delehaunty K."/>
            <person name="Dinkelacker I."/>
            <person name="Fulton L."/>
            <person name="Fulton R."/>
            <person name="Godfrey J."/>
            <person name="Minx P."/>
            <person name="Mitreva M."/>
            <person name="Roeseler W."/>
            <person name="Tian H."/>
            <person name="Witte H."/>
            <person name="Yang S.P."/>
            <person name="Wilson R.K."/>
            <person name="Sommer R.J."/>
        </authorList>
    </citation>
    <scope>NUCLEOTIDE SEQUENCE [LARGE SCALE GENOMIC DNA]</scope>
    <source>
        <strain evidence="10">PS312</strain>
    </source>
</reference>
<sequence>MKNKAKKNLLSKEVELLSMLLNGREIVVVDKKEGDNFISRAAFEGISASLFGATGKGDTKEYAQSMARRNLAGVFAGSMLHSGLLKEFKNYKGLMRGPLYDLCKPIFDNAMAVLGRAEYSCLVDSSRILAIHTEKELTCARAARKEIFNYARKIFNDYDKNVGGGGNTWNEDGDPSIQLLPPPPPPPNDKKSTSGKRTIDEASSSTSLPPFKKMREIVQVIEDDDDDCIVMGSSSESSDGIDDVTEVATLGNTVSTPQKKAVNNQTSNSYVSMSSMYSEGDLLGVTEWNGAREERNRIESYRRRFSRESFADFDEKIWQHYKANGQDDNIYNWKMSVRMNLLEVAQKAFPDYSVNMFAVGSTINGCGSYNSDMDLCLVVYNRDGSITEGQDFAKRHLNKVFYELKKNRNIISKCQFIRHAVVPIIKMETVAPNSLEVDINMNNIAGVYNSHLMHYYSRVDDRFPALCLIIKHWAINAGVNDSLSGTFNSYSLILLVLHYLQCGVVPAILPNLQYLFPGRFAERPELGDLNLFGEFSPPLPQRILNEQSIGEILIGFFQYYSRFDFVKDAISIRKGMTFPRSQLGQDTMKFPLYIEEPFDGKNTARCVRREYMGPIRSAFKHGAEAFNERPPSLDDIHVHV</sequence>
<evidence type="ECO:0000256" key="5">
    <source>
        <dbReference type="ARBA" id="ARBA00022842"/>
    </source>
</evidence>
<dbReference type="Gene3D" id="1.10.1410.10">
    <property type="match status" value="1"/>
</dbReference>
<keyword evidence="4" id="KW-0479">Metal-binding</keyword>
<dbReference type="Pfam" id="PF03828">
    <property type="entry name" value="PAP_assoc"/>
    <property type="match status" value="1"/>
</dbReference>
<keyword evidence="5" id="KW-0460">Magnesium</keyword>
<dbReference type="PANTHER" id="PTHR12271">
    <property type="entry name" value="POLY A POLYMERASE CID PAP -RELATED"/>
    <property type="match status" value="1"/>
</dbReference>
<keyword evidence="10" id="KW-1185">Reference proteome</keyword>
<reference evidence="9" key="2">
    <citation type="submission" date="2022-06" db="UniProtKB">
        <authorList>
            <consortium name="EnsemblMetazoa"/>
        </authorList>
    </citation>
    <scope>IDENTIFICATION</scope>
    <source>
        <strain evidence="9">PS312</strain>
    </source>
</reference>
<dbReference type="EnsemblMetazoa" id="PPA44619.1">
    <property type="protein sequence ID" value="PPA44619.1"/>
    <property type="gene ID" value="WBGene00282988"/>
</dbReference>
<feature type="domain" description="Poly(A) RNA polymerase mitochondrial-like central palm" evidence="8">
    <location>
        <begin position="313"/>
        <end position="458"/>
    </location>
</feature>
<comment type="cofactor">
    <cofactor evidence="1">
        <name>Mn(2+)</name>
        <dbReference type="ChEBI" id="CHEBI:29035"/>
    </cofactor>
</comment>
<organism evidence="9 10">
    <name type="scientific">Pristionchus pacificus</name>
    <name type="common">Parasitic nematode worm</name>
    <dbReference type="NCBI Taxonomy" id="54126"/>
    <lineage>
        <taxon>Eukaryota</taxon>
        <taxon>Metazoa</taxon>
        <taxon>Ecdysozoa</taxon>
        <taxon>Nematoda</taxon>
        <taxon>Chromadorea</taxon>
        <taxon>Rhabditida</taxon>
        <taxon>Rhabditina</taxon>
        <taxon>Diplogasteromorpha</taxon>
        <taxon>Diplogasteroidea</taxon>
        <taxon>Neodiplogasteridae</taxon>
        <taxon>Pristionchus</taxon>
    </lineage>
</organism>
<dbReference type="GO" id="GO:0031123">
    <property type="term" value="P:RNA 3'-end processing"/>
    <property type="evidence" value="ECO:0000318"/>
    <property type="project" value="GO_Central"/>
</dbReference>
<feature type="compositionally biased region" description="Basic and acidic residues" evidence="6">
    <location>
        <begin position="188"/>
        <end position="200"/>
    </location>
</feature>
<evidence type="ECO:0000313" key="9">
    <source>
        <dbReference type="EnsemblMetazoa" id="PPA44619.1"/>
    </source>
</evidence>
<protein>
    <recommendedName>
        <fullName evidence="11">PAP-associated domain-containing protein</fullName>
    </recommendedName>
</protein>
<dbReference type="Pfam" id="PF22600">
    <property type="entry name" value="MTPAP-like_central"/>
    <property type="match status" value="1"/>
</dbReference>
<feature type="region of interest" description="Disordered" evidence="6">
    <location>
        <begin position="166"/>
        <end position="208"/>
    </location>
</feature>
<evidence type="ECO:0000256" key="6">
    <source>
        <dbReference type="SAM" id="MobiDB-lite"/>
    </source>
</evidence>
<dbReference type="AlphaFoldDB" id="A0A8R1V255"/>
<proteinExistence type="predicted"/>
<dbReference type="Gene3D" id="3.30.460.10">
    <property type="entry name" value="Beta Polymerase, domain 2"/>
    <property type="match status" value="1"/>
</dbReference>
<evidence type="ECO:0000259" key="8">
    <source>
        <dbReference type="Pfam" id="PF22600"/>
    </source>
</evidence>
<feature type="domain" description="PAP-associated" evidence="7">
    <location>
        <begin position="548"/>
        <end position="602"/>
    </location>
</feature>
<dbReference type="PANTHER" id="PTHR12271:SF117">
    <property type="entry name" value="PAP-ASSOCIATED DOMAIN-CONTAINING PROTEIN"/>
    <property type="match status" value="1"/>
</dbReference>
<dbReference type="OrthoDB" id="2274644at2759"/>
<dbReference type="InterPro" id="IPR043519">
    <property type="entry name" value="NT_sf"/>
</dbReference>
<evidence type="ECO:0000256" key="3">
    <source>
        <dbReference type="ARBA" id="ARBA00022679"/>
    </source>
</evidence>
<evidence type="ECO:0008006" key="11">
    <source>
        <dbReference type="Google" id="ProtNLM"/>
    </source>
</evidence>
<dbReference type="GO" id="GO:0046872">
    <property type="term" value="F:metal ion binding"/>
    <property type="evidence" value="ECO:0007669"/>
    <property type="project" value="UniProtKB-KW"/>
</dbReference>
<comment type="cofactor">
    <cofactor evidence="2">
        <name>Mg(2+)</name>
        <dbReference type="ChEBI" id="CHEBI:18420"/>
    </cofactor>
</comment>
<evidence type="ECO:0000313" key="10">
    <source>
        <dbReference type="Proteomes" id="UP000005239"/>
    </source>
</evidence>
<evidence type="ECO:0000256" key="2">
    <source>
        <dbReference type="ARBA" id="ARBA00001946"/>
    </source>
</evidence>
<evidence type="ECO:0000256" key="1">
    <source>
        <dbReference type="ARBA" id="ARBA00001936"/>
    </source>
</evidence>
<dbReference type="InterPro" id="IPR002058">
    <property type="entry name" value="PAP_assoc"/>
</dbReference>
<dbReference type="SUPFAM" id="SSF81301">
    <property type="entry name" value="Nucleotidyltransferase"/>
    <property type="match status" value="1"/>
</dbReference>
<dbReference type="Proteomes" id="UP000005239">
    <property type="component" value="Unassembled WGS sequence"/>
</dbReference>
<dbReference type="InterPro" id="IPR054708">
    <property type="entry name" value="MTPAP-like_central"/>
</dbReference>
<evidence type="ECO:0000256" key="4">
    <source>
        <dbReference type="ARBA" id="ARBA00022723"/>
    </source>
</evidence>
<gene>
    <name evidence="9" type="primary">WBGene00282988</name>
</gene>
<keyword evidence="3" id="KW-0808">Transferase</keyword>
<dbReference type="SUPFAM" id="SSF81631">
    <property type="entry name" value="PAP/OAS1 substrate-binding domain"/>
    <property type="match status" value="1"/>
</dbReference>